<dbReference type="HOGENOM" id="CLU_009579_4_0_1"/>
<keyword evidence="14" id="KW-1185">Reference proteome</keyword>
<dbReference type="InterPro" id="IPR017452">
    <property type="entry name" value="GPCR_Rhodpsn_7TM"/>
</dbReference>
<evidence type="ECO:0000256" key="4">
    <source>
        <dbReference type="ARBA" id="ARBA00022989"/>
    </source>
</evidence>
<sequence length="318" mass="36508">MTEPCTTFLPPTMTDFNHSNTNNGNECSKDSFTDISINSVTLLICLLGLMGNGTVLWFLGFRIKRNTFTVYILNLGIADFGFLLFLGVSLTMNMMNHFFCLDLEWRPFLLLFLFTYNTSLYLLTAISIERCISVFFPLWSRCRRPKPLSALVCALLWVFSSLLIGLVCHFCLLNPDKKCLVTVISMNIFNFLVFTPIMVLSNLILSIKVRCSSQRRQPRKLYAVILLTILFFLVFAVPLSIQCFMLYFNYFLFSNETCFMLASLNSSINPVIYFLIGSYKKRRFQGSVKVVLQRVFEEKADIREDGETQSANPMEMAT</sequence>
<feature type="transmembrane region" description="Helical" evidence="11">
    <location>
        <begin position="184"/>
        <end position="209"/>
    </location>
</feature>
<dbReference type="PANTHER" id="PTHR11334:SF68">
    <property type="entry name" value="G-PROTEIN COUPLED RECEPTORS FAMILY 1 PROFILE DOMAIN-CONTAINING PROTEIN-RELATED"/>
    <property type="match status" value="1"/>
</dbReference>
<evidence type="ECO:0000256" key="3">
    <source>
        <dbReference type="ARBA" id="ARBA00022692"/>
    </source>
</evidence>
<proteinExistence type="inferred from homology"/>
<evidence type="ECO:0000256" key="5">
    <source>
        <dbReference type="ARBA" id="ARBA00023040"/>
    </source>
</evidence>
<reference evidence="13" key="3">
    <citation type="submission" date="2025-08" db="UniProtKB">
        <authorList>
            <consortium name="Ensembl"/>
        </authorList>
    </citation>
    <scope>IDENTIFICATION</scope>
</reference>
<reference evidence="13" key="4">
    <citation type="submission" date="2025-09" db="UniProtKB">
        <authorList>
            <consortium name="Ensembl"/>
        </authorList>
    </citation>
    <scope>IDENTIFICATION</scope>
</reference>
<evidence type="ECO:0000256" key="10">
    <source>
        <dbReference type="RuleBase" id="RU000688"/>
    </source>
</evidence>
<feature type="transmembrane region" description="Helical" evidence="11">
    <location>
        <begin position="40"/>
        <end position="61"/>
    </location>
</feature>
<evidence type="ECO:0000256" key="11">
    <source>
        <dbReference type="SAM" id="Phobius"/>
    </source>
</evidence>
<comment type="similarity">
    <text evidence="9">Belongs to the G-protein coupled receptor 1 family. Mas subfamily.</text>
</comment>
<evidence type="ECO:0000256" key="9">
    <source>
        <dbReference type="ARBA" id="ARBA00061394"/>
    </source>
</evidence>
<organism evidence="13 14">
    <name type="scientific">Pelodiscus sinensis</name>
    <name type="common">Chinese softshell turtle</name>
    <name type="synonym">Trionyx sinensis</name>
    <dbReference type="NCBI Taxonomy" id="13735"/>
    <lineage>
        <taxon>Eukaryota</taxon>
        <taxon>Metazoa</taxon>
        <taxon>Chordata</taxon>
        <taxon>Craniata</taxon>
        <taxon>Vertebrata</taxon>
        <taxon>Euteleostomi</taxon>
        <taxon>Archelosauria</taxon>
        <taxon>Testudinata</taxon>
        <taxon>Testudines</taxon>
        <taxon>Cryptodira</taxon>
        <taxon>Trionychia</taxon>
        <taxon>Trionychidae</taxon>
        <taxon>Pelodiscus</taxon>
    </lineage>
</organism>
<dbReference type="PRINTS" id="PR00237">
    <property type="entry name" value="GPCRRHODOPSN"/>
</dbReference>
<keyword evidence="4 11" id="KW-1133">Transmembrane helix</keyword>
<dbReference type="Pfam" id="PF00001">
    <property type="entry name" value="7tm_1"/>
    <property type="match status" value="1"/>
</dbReference>
<dbReference type="Proteomes" id="UP000007267">
    <property type="component" value="Unassembled WGS sequence"/>
</dbReference>
<protein>
    <submittedName>
        <fullName evidence="13">Mas-related G-protein coupled receptor member H-like</fullName>
    </submittedName>
</protein>
<dbReference type="Gene3D" id="1.20.1070.10">
    <property type="entry name" value="Rhodopsin 7-helix transmembrane proteins"/>
    <property type="match status" value="1"/>
</dbReference>
<reference evidence="14" key="2">
    <citation type="journal article" date="2013" name="Nat. Genet.">
        <title>The draft genomes of soft-shell turtle and green sea turtle yield insights into the development and evolution of the turtle-specific body plan.</title>
        <authorList>
            <person name="Wang Z."/>
            <person name="Pascual-Anaya J."/>
            <person name="Zadissa A."/>
            <person name="Li W."/>
            <person name="Niimura Y."/>
            <person name="Huang Z."/>
            <person name="Li C."/>
            <person name="White S."/>
            <person name="Xiong Z."/>
            <person name="Fang D."/>
            <person name="Wang B."/>
            <person name="Ming Y."/>
            <person name="Chen Y."/>
            <person name="Zheng Y."/>
            <person name="Kuraku S."/>
            <person name="Pignatelli M."/>
            <person name="Herrero J."/>
            <person name="Beal K."/>
            <person name="Nozawa M."/>
            <person name="Li Q."/>
            <person name="Wang J."/>
            <person name="Zhang H."/>
            <person name="Yu L."/>
            <person name="Shigenobu S."/>
            <person name="Wang J."/>
            <person name="Liu J."/>
            <person name="Flicek P."/>
            <person name="Searle S."/>
            <person name="Wang J."/>
            <person name="Kuratani S."/>
            <person name="Yin Y."/>
            <person name="Aken B."/>
            <person name="Zhang G."/>
            <person name="Irie N."/>
        </authorList>
    </citation>
    <scope>NUCLEOTIDE SEQUENCE [LARGE SCALE GENOMIC DNA]</scope>
    <source>
        <strain evidence="14">Daiwa-1</strain>
    </source>
</reference>
<feature type="transmembrane region" description="Helical" evidence="11">
    <location>
        <begin position="68"/>
        <end position="88"/>
    </location>
</feature>
<dbReference type="InterPro" id="IPR000276">
    <property type="entry name" value="GPCR_Rhodpsn"/>
</dbReference>
<evidence type="ECO:0000256" key="1">
    <source>
        <dbReference type="ARBA" id="ARBA00004651"/>
    </source>
</evidence>
<feature type="domain" description="G-protein coupled receptors family 1 profile" evidence="12">
    <location>
        <begin position="51"/>
        <end position="273"/>
    </location>
</feature>
<keyword evidence="6 11" id="KW-0472">Membrane</keyword>
<evidence type="ECO:0000313" key="13">
    <source>
        <dbReference type="Ensembl" id="ENSPSIP00000000122.1"/>
    </source>
</evidence>
<dbReference type="EMBL" id="AGCU01045130">
    <property type="status" value="NOT_ANNOTATED_CDS"/>
    <property type="molecule type" value="Genomic_DNA"/>
</dbReference>
<feature type="transmembrane region" description="Helical" evidence="11">
    <location>
        <begin position="148"/>
        <end position="172"/>
    </location>
</feature>
<keyword evidence="5 10" id="KW-0297">G-protein coupled receptor</keyword>
<feature type="transmembrane region" description="Helical" evidence="11">
    <location>
        <begin position="221"/>
        <end position="247"/>
    </location>
</feature>
<name>K7EWG2_PELSI</name>
<keyword evidence="8 10" id="KW-0807">Transducer</keyword>
<dbReference type="PROSITE" id="PS50262">
    <property type="entry name" value="G_PROTEIN_RECEP_F1_2"/>
    <property type="match status" value="1"/>
</dbReference>
<keyword evidence="2" id="KW-1003">Cell membrane</keyword>
<evidence type="ECO:0000256" key="7">
    <source>
        <dbReference type="ARBA" id="ARBA00023170"/>
    </source>
</evidence>
<dbReference type="InterPro" id="IPR026234">
    <property type="entry name" value="MRGPCRFAMILY"/>
</dbReference>
<dbReference type="GeneTree" id="ENSGT01030000234639"/>
<evidence type="ECO:0000256" key="6">
    <source>
        <dbReference type="ARBA" id="ARBA00023136"/>
    </source>
</evidence>
<evidence type="ECO:0000313" key="14">
    <source>
        <dbReference type="Proteomes" id="UP000007267"/>
    </source>
</evidence>
<evidence type="ECO:0000259" key="12">
    <source>
        <dbReference type="PROSITE" id="PS50262"/>
    </source>
</evidence>
<dbReference type="AlphaFoldDB" id="K7EWG2"/>
<dbReference type="OMA" id="CEGLLAF"/>
<dbReference type="eggNOG" id="ENOG502RTWA">
    <property type="taxonomic scope" value="Eukaryota"/>
</dbReference>
<keyword evidence="7 10" id="KW-0675">Receptor</keyword>
<dbReference type="SUPFAM" id="SSF81321">
    <property type="entry name" value="Family A G protein-coupled receptor-like"/>
    <property type="match status" value="1"/>
</dbReference>
<evidence type="ECO:0000256" key="8">
    <source>
        <dbReference type="ARBA" id="ARBA00023224"/>
    </source>
</evidence>
<accession>K7EWG2</accession>
<dbReference type="FunFam" id="1.20.1070.10:FF:000193">
    <property type="entry name" value="Mas-related G-protein coupled receptor member E"/>
    <property type="match status" value="1"/>
</dbReference>
<dbReference type="GO" id="GO:0004930">
    <property type="term" value="F:G protein-coupled receptor activity"/>
    <property type="evidence" value="ECO:0007669"/>
    <property type="project" value="UniProtKB-KW"/>
</dbReference>
<reference evidence="14" key="1">
    <citation type="submission" date="2011-10" db="EMBL/GenBank/DDBJ databases">
        <authorList>
            <consortium name="Soft-shell Turtle Genome Consortium"/>
        </authorList>
    </citation>
    <scope>NUCLEOTIDE SEQUENCE [LARGE SCALE GENOMIC DNA]</scope>
    <source>
        <strain evidence="14">Daiwa-1</strain>
    </source>
</reference>
<evidence type="ECO:0000256" key="2">
    <source>
        <dbReference type="ARBA" id="ARBA00022475"/>
    </source>
</evidence>
<comment type="subcellular location">
    <subcellularLocation>
        <location evidence="1">Cell membrane</location>
        <topology evidence="1">Multi-pass membrane protein</topology>
    </subcellularLocation>
</comment>
<keyword evidence="3 10" id="KW-0812">Transmembrane</keyword>
<dbReference type="PRINTS" id="PR02108">
    <property type="entry name" value="MRGPCRFAMILY"/>
</dbReference>
<dbReference type="PANTHER" id="PTHR11334">
    <property type="entry name" value="MAS-RELATED G-PROTEIN COUPLED RECEPTOR"/>
    <property type="match status" value="1"/>
</dbReference>
<feature type="transmembrane region" description="Helical" evidence="11">
    <location>
        <begin position="259"/>
        <end position="279"/>
    </location>
</feature>
<dbReference type="GO" id="GO:0005886">
    <property type="term" value="C:plasma membrane"/>
    <property type="evidence" value="ECO:0007669"/>
    <property type="project" value="UniProtKB-SubCell"/>
</dbReference>
<dbReference type="Ensembl" id="ENSPSIT00000000122.1">
    <property type="protein sequence ID" value="ENSPSIP00000000122.1"/>
    <property type="gene ID" value="ENSPSIG00000000122.1"/>
</dbReference>
<dbReference type="PROSITE" id="PS00237">
    <property type="entry name" value="G_PROTEIN_RECEP_F1_1"/>
    <property type="match status" value="1"/>
</dbReference>
<feature type="transmembrane region" description="Helical" evidence="11">
    <location>
        <begin position="108"/>
        <end position="128"/>
    </location>
</feature>